<name>A0ABP0TXF1_9BRYO</name>
<feature type="region of interest" description="Disordered" evidence="1">
    <location>
        <begin position="1"/>
        <end position="49"/>
    </location>
</feature>
<protein>
    <submittedName>
        <fullName evidence="2">Uncharacterized protein</fullName>
    </submittedName>
</protein>
<organism evidence="2 3">
    <name type="scientific">Sphagnum troendelagicum</name>
    <dbReference type="NCBI Taxonomy" id="128251"/>
    <lineage>
        <taxon>Eukaryota</taxon>
        <taxon>Viridiplantae</taxon>
        <taxon>Streptophyta</taxon>
        <taxon>Embryophyta</taxon>
        <taxon>Bryophyta</taxon>
        <taxon>Sphagnophytina</taxon>
        <taxon>Sphagnopsida</taxon>
        <taxon>Sphagnales</taxon>
        <taxon>Sphagnaceae</taxon>
        <taxon>Sphagnum</taxon>
    </lineage>
</organism>
<accession>A0ABP0TXF1</accession>
<evidence type="ECO:0000313" key="3">
    <source>
        <dbReference type="Proteomes" id="UP001497512"/>
    </source>
</evidence>
<proteinExistence type="predicted"/>
<dbReference type="Proteomes" id="UP001497512">
    <property type="component" value="Chromosome 16"/>
</dbReference>
<sequence>MSIEGPHEGPSWGLSSGMSIEGPHEGPSWGLSIGMSIEGPHEAPAGDNDTKAWRLASRHLCTYHHCQHRSVPQTIVQPLHSGTPPQERGYVI</sequence>
<keyword evidence="3" id="KW-1185">Reference proteome</keyword>
<gene>
    <name evidence="2" type="ORF">CSSPTR1EN2_LOCUS8866</name>
</gene>
<reference evidence="2" key="1">
    <citation type="submission" date="2024-02" db="EMBL/GenBank/DDBJ databases">
        <authorList>
            <consortium name="ELIXIR-Norway"/>
            <consortium name="Elixir Norway"/>
        </authorList>
    </citation>
    <scope>NUCLEOTIDE SEQUENCE</scope>
</reference>
<evidence type="ECO:0000313" key="2">
    <source>
        <dbReference type="EMBL" id="CAK9207557.1"/>
    </source>
</evidence>
<evidence type="ECO:0000256" key="1">
    <source>
        <dbReference type="SAM" id="MobiDB-lite"/>
    </source>
</evidence>
<dbReference type="EMBL" id="OZ019908">
    <property type="protein sequence ID" value="CAK9207557.1"/>
    <property type="molecule type" value="Genomic_DNA"/>
</dbReference>